<dbReference type="PANTHER" id="PTHR24208:SF168">
    <property type="entry name" value="PROTEIN APTEROUS"/>
    <property type="match status" value="1"/>
</dbReference>
<evidence type="ECO:0000259" key="13">
    <source>
        <dbReference type="PROSITE" id="PS50023"/>
    </source>
</evidence>
<keyword evidence="2 10" id="KW-0479">Metal-binding</keyword>
<dbReference type="SMART" id="SM00389">
    <property type="entry name" value="HOX"/>
    <property type="match status" value="1"/>
</dbReference>
<proteinExistence type="predicted"/>
<dbReference type="Pfam" id="PF00412">
    <property type="entry name" value="LIM"/>
    <property type="match status" value="2"/>
</dbReference>
<evidence type="ECO:0000256" key="11">
    <source>
        <dbReference type="RuleBase" id="RU000682"/>
    </source>
</evidence>
<evidence type="ECO:0000256" key="3">
    <source>
        <dbReference type="ARBA" id="ARBA00022737"/>
    </source>
</evidence>
<dbReference type="InterPro" id="IPR001781">
    <property type="entry name" value="Znf_LIM"/>
</dbReference>
<dbReference type="KEGG" id="goe:100897552"/>
<reference evidence="16" key="1">
    <citation type="submission" date="2025-08" db="UniProtKB">
        <authorList>
            <consortium name="RefSeq"/>
        </authorList>
    </citation>
    <scope>IDENTIFICATION</scope>
</reference>
<dbReference type="PROSITE" id="PS50023">
    <property type="entry name" value="LIM_DOMAIN_2"/>
    <property type="match status" value="2"/>
</dbReference>
<dbReference type="FunFam" id="1.10.10.60:FF:000027">
    <property type="entry name" value="LIM/homeobox protein Lhx9"/>
    <property type="match status" value="1"/>
</dbReference>
<dbReference type="AlphaFoldDB" id="A0AAJ7SHA2"/>
<dbReference type="PROSITE" id="PS50071">
    <property type="entry name" value="HOMEOBOX_2"/>
    <property type="match status" value="1"/>
</dbReference>
<evidence type="ECO:0000313" key="15">
    <source>
        <dbReference type="Proteomes" id="UP000694867"/>
    </source>
</evidence>
<organism evidence="15 16">
    <name type="scientific">Galendromus occidentalis</name>
    <name type="common">western predatory mite</name>
    <dbReference type="NCBI Taxonomy" id="34638"/>
    <lineage>
        <taxon>Eukaryota</taxon>
        <taxon>Metazoa</taxon>
        <taxon>Ecdysozoa</taxon>
        <taxon>Arthropoda</taxon>
        <taxon>Chelicerata</taxon>
        <taxon>Arachnida</taxon>
        <taxon>Acari</taxon>
        <taxon>Parasitiformes</taxon>
        <taxon>Mesostigmata</taxon>
        <taxon>Gamasina</taxon>
        <taxon>Phytoseioidea</taxon>
        <taxon>Phytoseiidae</taxon>
        <taxon>Typhlodrominae</taxon>
        <taxon>Galendromus</taxon>
    </lineage>
</organism>
<feature type="domain" description="Homeobox" evidence="14">
    <location>
        <begin position="238"/>
        <end position="298"/>
    </location>
</feature>
<dbReference type="PANTHER" id="PTHR24208">
    <property type="entry name" value="LIM/HOMEOBOX PROTEIN LHX"/>
    <property type="match status" value="1"/>
</dbReference>
<keyword evidence="6 9" id="KW-0238">DNA-binding</keyword>
<dbReference type="SUPFAM" id="SSF57716">
    <property type="entry name" value="Glucocorticoid receptor-like (DNA-binding domain)"/>
    <property type="match status" value="2"/>
</dbReference>
<feature type="DNA-binding region" description="Homeobox" evidence="9">
    <location>
        <begin position="240"/>
        <end position="299"/>
    </location>
</feature>
<comment type="subcellular location">
    <subcellularLocation>
        <location evidence="1 9 11">Nucleus</location>
    </subcellularLocation>
</comment>
<dbReference type="GO" id="GO:0000981">
    <property type="term" value="F:DNA-binding transcription factor activity, RNA polymerase II-specific"/>
    <property type="evidence" value="ECO:0007669"/>
    <property type="project" value="InterPro"/>
</dbReference>
<evidence type="ECO:0000256" key="8">
    <source>
        <dbReference type="ARBA" id="ARBA00023242"/>
    </source>
</evidence>
<dbReference type="Proteomes" id="UP000694867">
    <property type="component" value="Unplaced"/>
</dbReference>
<gene>
    <name evidence="16" type="primary">LOC100897552</name>
</gene>
<evidence type="ECO:0000256" key="4">
    <source>
        <dbReference type="ARBA" id="ARBA00022833"/>
    </source>
</evidence>
<dbReference type="GO" id="GO:0000977">
    <property type="term" value="F:RNA polymerase II transcription regulatory region sequence-specific DNA binding"/>
    <property type="evidence" value="ECO:0007669"/>
    <property type="project" value="TreeGrafter"/>
</dbReference>
<dbReference type="GO" id="GO:0005634">
    <property type="term" value="C:nucleus"/>
    <property type="evidence" value="ECO:0007669"/>
    <property type="project" value="UniProtKB-SubCell"/>
</dbReference>
<dbReference type="Gene3D" id="2.10.110.10">
    <property type="entry name" value="Cysteine Rich Protein"/>
    <property type="match status" value="2"/>
</dbReference>
<keyword evidence="7 9" id="KW-0371">Homeobox</keyword>
<dbReference type="GO" id="GO:0030182">
    <property type="term" value="P:neuron differentiation"/>
    <property type="evidence" value="ECO:0007669"/>
    <property type="project" value="TreeGrafter"/>
</dbReference>
<dbReference type="PROSITE" id="PS00478">
    <property type="entry name" value="LIM_DOMAIN_1"/>
    <property type="match status" value="1"/>
</dbReference>
<dbReference type="CDD" id="cd00086">
    <property type="entry name" value="homeodomain"/>
    <property type="match status" value="1"/>
</dbReference>
<dbReference type="GO" id="GO:0046872">
    <property type="term" value="F:metal ion binding"/>
    <property type="evidence" value="ECO:0007669"/>
    <property type="project" value="UniProtKB-KW"/>
</dbReference>
<keyword evidence="8 9" id="KW-0539">Nucleus</keyword>
<dbReference type="PROSITE" id="PS00027">
    <property type="entry name" value="HOMEOBOX_1"/>
    <property type="match status" value="1"/>
</dbReference>
<evidence type="ECO:0000256" key="6">
    <source>
        <dbReference type="ARBA" id="ARBA00023125"/>
    </source>
</evidence>
<keyword evidence="3" id="KW-0677">Repeat</keyword>
<dbReference type="InterPro" id="IPR017970">
    <property type="entry name" value="Homeobox_CS"/>
</dbReference>
<dbReference type="GeneID" id="100897552"/>
<dbReference type="RefSeq" id="XP_028967752.1">
    <property type="nucleotide sequence ID" value="XM_029111919.1"/>
</dbReference>
<evidence type="ECO:0000256" key="9">
    <source>
        <dbReference type="PROSITE-ProRule" id="PRU00108"/>
    </source>
</evidence>
<dbReference type="Gene3D" id="1.10.10.60">
    <property type="entry name" value="Homeodomain-like"/>
    <property type="match status" value="1"/>
</dbReference>
<protein>
    <submittedName>
        <fullName evidence="16">LIM/homeobox protein Lhx9-like</fullName>
    </submittedName>
</protein>
<evidence type="ECO:0000256" key="2">
    <source>
        <dbReference type="ARBA" id="ARBA00022723"/>
    </source>
</evidence>
<evidence type="ECO:0000313" key="16">
    <source>
        <dbReference type="RefSeq" id="XP_028967752.1"/>
    </source>
</evidence>
<feature type="compositionally biased region" description="Low complexity" evidence="12">
    <location>
        <begin position="167"/>
        <end position="188"/>
    </location>
</feature>
<dbReference type="FunFam" id="2.10.110.10:FF:000006">
    <property type="entry name" value="LIM homeobox transcription factor 1-beta"/>
    <property type="match status" value="1"/>
</dbReference>
<name>A0AAJ7SHA2_9ACAR</name>
<evidence type="ECO:0000256" key="12">
    <source>
        <dbReference type="SAM" id="MobiDB-lite"/>
    </source>
</evidence>
<feature type="domain" description="LIM zinc-binding" evidence="13">
    <location>
        <begin position="23"/>
        <end position="84"/>
    </location>
</feature>
<evidence type="ECO:0000256" key="10">
    <source>
        <dbReference type="PROSITE-ProRule" id="PRU00125"/>
    </source>
</evidence>
<keyword evidence="5 10" id="KW-0440">LIM domain</keyword>
<feature type="region of interest" description="Disordered" evidence="12">
    <location>
        <begin position="167"/>
        <end position="200"/>
    </location>
</feature>
<dbReference type="InterPro" id="IPR009057">
    <property type="entry name" value="Homeodomain-like_sf"/>
</dbReference>
<dbReference type="InterPro" id="IPR001356">
    <property type="entry name" value="HD"/>
</dbReference>
<keyword evidence="15" id="KW-1185">Reference proteome</keyword>
<sequence>MPIMEIHPGSEVSGGSTSPGIPRLCTGCGNPICDRYFLCVGEMYWHVGCLQCAHCKTTLEQHASCFLRSGRIYCKNDYFRLFSLRPCSRCNIGIFSTELVMRVRDYVYHTHCFTCAWCNIPLSRGDTFGVRDQLVYCSLHYGAISAEGDLTTSLGPATEFEDIHETPISPQQYSPNQSPLQQQQQQQPAKKGRPRKRKIESEHELQTLQGQMECQVSPGGALSPLSSLGDKLQLSGQQRTKRMRTSFKHHQLRTMKTYFGINQNPDAKDLKQLAQKTGLSKRVLQVWFQNARAKWRRNNLRNHDPVAPMVTDSPSPVSTSNPLDFAQQQALEVTVETTFQELF</sequence>
<evidence type="ECO:0000256" key="5">
    <source>
        <dbReference type="ARBA" id="ARBA00023038"/>
    </source>
</evidence>
<dbReference type="SUPFAM" id="SSF46689">
    <property type="entry name" value="Homeodomain-like"/>
    <property type="match status" value="1"/>
</dbReference>
<evidence type="ECO:0000256" key="7">
    <source>
        <dbReference type="ARBA" id="ARBA00023155"/>
    </source>
</evidence>
<dbReference type="InterPro" id="IPR050453">
    <property type="entry name" value="LIM_Homeobox_TF"/>
</dbReference>
<dbReference type="Pfam" id="PF00046">
    <property type="entry name" value="Homeodomain"/>
    <property type="match status" value="1"/>
</dbReference>
<feature type="domain" description="LIM zinc-binding" evidence="13">
    <location>
        <begin position="85"/>
        <end position="147"/>
    </location>
</feature>
<keyword evidence="4 10" id="KW-0862">Zinc</keyword>
<evidence type="ECO:0000256" key="1">
    <source>
        <dbReference type="ARBA" id="ARBA00004123"/>
    </source>
</evidence>
<evidence type="ECO:0000259" key="14">
    <source>
        <dbReference type="PROSITE" id="PS50071"/>
    </source>
</evidence>
<dbReference type="SMART" id="SM00132">
    <property type="entry name" value="LIM"/>
    <property type="match status" value="2"/>
</dbReference>
<accession>A0AAJ7SHA2</accession>